<evidence type="ECO:0000313" key="1">
    <source>
        <dbReference type="EMBL" id="KJF15746.1"/>
    </source>
</evidence>
<dbReference type="EMBL" id="JXYS01000081">
    <property type="protein sequence ID" value="KJF16468.1"/>
    <property type="molecule type" value="Genomic_DNA"/>
</dbReference>
<evidence type="ECO:0000313" key="4">
    <source>
        <dbReference type="EMBL" id="KJF16989.1"/>
    </source>
</evidence>
<reference evidence="2 6" key="1">
    <citation type="submission" date="2015-01" db="EMBL/GenBank/DDBJ databases">
        <title>Draft genome of the acidophilic iron oxidizer Acidithrix ferrooxidans strain Py-F3.</title>
        <authorList>
            <person name="Poehlein A."/>
            <person name="Eisen S."/>
            <person name="Schloemann M."/>
            <person name="Johnson B.D."/>
            <person name="Daniel R."/>
            <person name="Muehling M."/>
        </authorList>
    </citation>
    <scope>NUCLEOTIDE SEQUENCE [LARGE SCALE GENOMIC DNA]</scope>
    <source>
        <strain evidence="2 6">Py-F3</strain>
    </source>
</reference>
<dbReference type="EMBL" id="JXYS01000128">
    <property type="protein sequence ID" value="KJF15746.1"/>
    <property type="molecule type" value="Genomic_DNA"/>
</dbReference>
<keyword evidence="6" id="KW-1185">Reference proteome</keyword>
<protein>
    <submittedName>
        <fullName evidence="2">Uncharacterized protein</fullName>
    </submittedName>
</protein>
<organism evidence="2 6">
    <name type="scientific">Acidithrix ferrooxidans</name>
    <dbReference type="NCBI Taxonomy" id="1280514"/>
    <lineage>
        <taxon>Bacteria</taxon>
        <taxon>Bacillati</taxon>
        <taxon>Actinomycetota</taxon>
        <taxon>Acidimicrobiia</taxon>
        <taxon>Acidimicrobiales</taxon>
        <taxon>Acidimicrobiaceae</taxon>
        <taxon>Acidithrix</taxon>
    </lineage>
</organism>
<dbReference type="AlphaFoldDB" id="A0A0D8HEW9"/>
<proteinExistence type="predicted"/>
<dbReference type="EMBL" id="JXYS01000068">
    <property type="protein sequence ID" value="KJF16989.1"/>
    <property type="molecule type" value="Genomic_DNA"/>
</dbReference>
<evidence type="ECO:0000313" key="3">
    <source>
        <dbReference type="EMBL" id="KJF16843.1"/>
    </source>
</evidence>
<gene>
    <name evidence="5" type="ORF">AXFE_16380</name>
    <name evidence="4" type="ORF">AXFE_21240</name>
    <name evidence="3" type="ORF">AXFE_23440</name>
    <name evidence="2" type="ORF">AXFE_26330</name>
    <name evidence="1" type="ORF">AXFE_34140</name>
</gene>
<name>A0A0D8HEW9_9ACTN</name>
<evidence type="ECO:0000313" key="2">
    <source>
        <dbReference type="EMBL" id="KJF16468.1"/>
    </source>
</evidence>
<dbReference type="EMBL" id="JXYS01000073">
    <property type="protein sequence ID" value="KJF16843.1"/>
    <property type="molecule type" value="Genomic_DNA"/>
</dbReference>
<comment type="caution">
    <text evidence="2">The sequence shown here is derived from an EMBL/GenBank/DDBJ whole genome shotgun (WGS) entry which is preliminary data.</text>
</comment>
<dbReference type="Proteomes" id="UP000032360">
    <property type="component" value="Unassembled WGS sequence"/>
</dbReference>
<evidence type="ECO:0000313" key="6">
    <source>
        <dbReference type="Proteomes" id="UP000032360"/>
    </source>
</evidence>
<sequence>MSRTFSVKAGSVLMLKYPKTWGLRPKVLQIREMLAGDTPIRLDIEDVDHWVASGGSSSKVILRISAIFSSSMLLGFPLLGASSRSSTP</sequence>
<accession>A0A0D8HEW9</accession>
<dbReference type="EMBL" id="JXYS01000038">
    <property type="protein sequence ID" value="KJF17475.1"/>
    <property type="molecule type" value="Genomic_DNA"/>
</dbReference>
<evidence type="ECO:0000313" key="5">
    <source>
        <dbReference type="EMBL" id="KJF17475.1"/>
    </source>
</evidence>